<reference evidence="5" key="1">
    <citation type="submission" date="2022-12" db="EMBL/GenBank/DDBJ databases">
        <title>Reference genome sequencing for broad-spectrum identification of bacterial and archaeal isolates by mass spectrometry.</title>
        <authorList>
            <person name="Sekiguchi Y."/>
            <person name="Tourlousse D.M."/>
        </authorList>
    </citation>
    <scope>NUCLEOTIDE SEQUENCE</scope>
    <source>
        <strain evidence="5">14</strain>
    </source>
</reference>
<dbReference type="Gene3D" id="1.10.10.60">
    <property type="entry name" value="Homeodomain-like"/>
    <property type="match status" value="1"/>
</dbReference>
<evidence type="ECO:0000313" key="5">
    <source>
        <dbReference type="EMBL" id="GLI26659.1"/>
    </source>
</evidence>
<dbReference type="Pfam" id="PF12833">
    <property type="entry name" value="HTH_18"/>
    <property type="match status" value="1"/>
</dbReference>
<evidence type="ECO:0000256" key="2">
    <source>
        <dbReference type="ARBA" id="ARBA00023125"/>
    </source>
</evidence>
<evidence type="ECO:0000256" key="3">
    <source>
        <dbReference type="ARBA" id="ARBA00023163"/>
    </source>
</evidence>
<organism evidence="5 6">
    <name type="scientific">Agromyces rhizosphaerae</name>
    <dbReference type="NCBI Taxonomy" id="88374"/>
    <lineage>
        <taxon>Bacteria</taxon>
        <taxon>Bacillati</taxon>
        <taxon>Actinomycetota</taxon>
        <taxon>Actinomycetes</taxon>
        <taxon>Micrococcales</taxon>
        <taxon>Microbacteriaceae</taxon>
        <taxon>Agromyces</taxon>
    </lineage>
</organism>
<evidence type="ECO:0000313" key="6">
    <source>
        <dbReference type="Proteomes" id="UP001144396"/>
    </source>
</evidence>
<keyword evidence="1" id="KW-0805">Transcription regulation</keyword>
<gene>
    <name evidence="5" type="ORF">ARHIZOSPH14_09010</name>
</gene>
<dbReference type="Proteomes" id="UP001144396">
    <property type="component" value="Unassembled WGS sequence"/>
</dbReference>
<sequence>MGLHGTDRVVESWRLPSLYSVHLYTYEATLLVDGSVHRIRPGRLSVVPPGALMEFRLLGRSSHLYAHLEMTGEPTLHVPVVRDLGHDAASIMERLKRVAVSGSPARQSAEVWSVLWAAATLPRERPEPDGHPAVMGLARYIDDHLWGSLTVARLAEVARYSPTHLDRLFLAESGMTTAAYVRSRRLATARHLLEHTTQSIPSIAASVGFHDLQAFNKACRRHLGASPRAIRSRRLAGPAGPTGTGTE</sequence>
<dbReference type="SMART" id="SM00342">
    <property type="entry name" value="HTH_ARAC"/>
    <property type="match status" value="1"/>
</dbReference>
<dbReference type="GO" id="GO:0043565">
    <property type="term" value="F:sequence-specific DNA binding"/>
    <property type="evidence" value="ECO:0007669"/>
    <property type="project" value="InterPro"/>
</dbReference>
<dbReference type="GO" id="GO:0003700">
    <property type="term" value="F:DNA-binding transcription factor activity"/>
    <property type="evidence" value="ECO:0007669"/>
    <property type="project" value="InterPro"/>
</dbReference>
<keyword evidence="6" id="KW-1185">Reference proteome</keyword>
<dbReference type="InterPro" id="IPR050204">
    <property type="entry name" value="AraC_XylS_family_regulators"/>
</dbReference>
<protein>
    <recommendedName>
        <fullName evidence="4">HTH araC/xylS-type domain-containing protein</fullName>
    </recommendedName>
</protein>
<proteinExistence type="predicted"/>
<dbReference type="EMBL" id="BSDP01000001">
    <property type="protein sequence ID" value="GLI26659.1"/>
    <property type="molecule type" value="Genomic_DNA"/>
</dbReference>
<name>A0A9W6CTQ7_9MICO</name>
<dbReference type="InterPro" id="IPR009057">
    <property type="entry name" value="Homeodomain-like_sf"/>
</dbReference>
<evidence type="ECO:0000256" key="1">
    <source>
        <dbReference type="ARBA" id="ARBA00023015"/>
    </source>
</evidence>
<dbReference type="PROSITE" id="PS01124">
    <property type="entry name" value="HTH_ARAC_FAMILY_2"/>
    <property type="match status" value="1"/>
</dbReference>
<keyword evidence="2" id="KW-0238">DNA-binding</keyword>
<dbReference type="PANTHER" id="PTHR46796">
    <property type="entry name" value="HTH-TYPE TRANSCRIPTIONAL ACTIVATOR RHAS-RELATED"/>
    <property type="match status" value="1"/>
</dbReference>
<evidence type="ECO:0000259" key="4">
    <source>
        <dbReference type="PROSITE" id="PS01124"/>
    </source>
</evidence>
<keyword evidence="3" id="KW-0804">Transcription</keyword>
<accession>A0A9W6CTQ7</accession>
<dbReference type="SUPFAM" id="SSF46689">
    <property type="entry name" value="Homeodomain-like"/>
    <property type="match status" value="2"/>
</dbReference>
<dbReference type="AlphaFoldDB" id="A0A9W6CTQ7"/>
<dbReference type="PANTHER" id="PTHR46796:SF6">
    <property type="entry name" value="ARAC SUBFAMILY"/>
    <property type="match status" value="1"/>
</dbReference>
<comment type="caution">
    <text evidence="5">The sequence shown here is derived from an EMBL/GenBank/DDBJ whole genome shotgun (WGS) entry which is preliminary data.</text>
</comment>
<dbReference type="InterPro" id="IPR018060">
    <property type="entry name" value="HTH_AraC"/>
</dbReference>
<feature type="domain" description="HTH araC/xylS-type" evidence="4">
    <location>
        <begin position="135"/>
        <end position="233"/>
    </location>
</feature>